<feature type="active site" description="For glutaminase activity" evidence="7">
    <location>
        <position position="113"/>
    </location>
</feature>
<gene>
    <name evidence="7 11" type="primary">nadE</name>
    <name evidence="11" type="ORF">DGMP_12000</name>
</gene>
<organism evidence="11 12">
    <name type="scientific">Desulfomarina profundi</name>
    <dbReference type="NCBI Taxonomy" id="2772557"/>
    <lineage>
        <taxon>Bacteria</taxon>
        <taxon>Pseudomonadati</taxon>
        <taxon>Thermodesulfobacteriota</taxon>
        <taxon>Desulfobulbia</taxon>
        <taxon>Desulfobulbales</taxon>
        <taxon>Desulfobulbaceae</taxon>
        <taxon>Desulfomarina</taxon>
    </lineage>
</organism>
<evidence type="ECO:0000256" key="7">
    <source>
        <dbReference type="HAMAP-Rule" id="MF_02090"/>
    </source>
</evidence>
<dbReference type="CDD" id="cd00553">
    <property type="entry name" value="NAD_synthase"/>
    <property type="match status" value="1"/>
</dbReference>
<keyword evidence="4 7" id="KW-0547">Nucleotide-binding</keyword>
<feature type="binding site" evidence="7">
    <location>
        <position position="517"/>
    </location>
    <ligand>
        <name>deamido-NAD(+)</name>
        <dbReference type="ChEBI" id="CHEBI:58437"/>
        <note>ligand shared between two neighboring subunits</note>
    </ligand>
</feature>
<evidence type="ECO:0000256" key="8">
    <source>
        <dbReference type="PIRNR" id="PIRNR006630"/>
    </source>
</evidence>
<dbReference type="NCBIfam" id="NF010588">
    <property type="entry name" value="PRK13981.1"/>
    <property type="match status" value="1"/>
</dbReference>
<evidence type="ECO:0000259" key="10">
    <source>
        <dbReference type="PROSITE" id="PS50263"/>
    </source>
</evidence>
<dbReference type="GO" id="GO:0003952">
    <property type="term" value="F:NAD+ synthase (glutamine-hydrolyzing) activity"/>
    <property type="evidence" value="ECO:0007669"/>
    <property type="project" value="UniProtKB-EC"/>
</dbReference>
<dbReference type="PROSITE" id="PS50263">
    <property type="entry name" value="CN_HYDROLASE"/>
    <property type="match status" value="1"/>
</dbReference>
<dbReference type="GO" id="GO:0005737">
    <property type="term" value="C:cytoplasm"/>
    <property type="evidence" value="ECO:0007669"/>
    <property type="project" value="InterPro"/>
</dbReference>
<feature type="active site" description="Proton acceptor; for glutaminase activity" evidence="7">
    <location>
        <position position="41"/>
    </location>
</feature>
<comment type="function">
    <text evidence="7">Catalyzes the ATP-dependent amidation of deamido-NAD to form NAD. Uses L-glutamine as a nitrogen source.</text>
</comment>
<dbReference type="AlphaFoldDB" id="A0A8D5FF49"/>
<evidence type="ECO:0000256" key="5">
    <source>
        <dbReference type="ARBA" id="ARBA00022840"/>
    </source>
</evidence>
<feature type="binding site" evidence="7">
    <location>
        <position position="119"/>
    </location>
    <ligand>
        <name>L-glutamine</name>
        <dbReference type="ChEBI" id="CHEBI:58359"/>
    </ligand>
</feature>
<accession>A0A8D5FF49</accession>
<dbReference type="GO" id="GO:0005524">
    <property type="term" value="F:ATP binding"/>
    <property type="evidence" value="ECO:0007669"/>
    <property type="project" value="UniProtKB-UniRule"/>
</dbReference>
<dbReference type="Pfam" id="PF02540">
    <property type="entry name" value="NAD_synthase"/>
    <property type="match status" value="1"/>
</dbReference>
<evidence type="ECO:0000256" key="2">
    <source>
        <dbReference type="ARBA" id="ARBA00007145"/>
    </source>
</evidence>
<dbReference type="NCBIfam" id="TIGR00552">
    <property type="entry name" value="nadE"/>
    <property type="match status" value="1"/>
</dbReference>
<evidence type="ECO:0000256" key="4">
    <source>
        <dbReference type="ARBA" id="ARBA00022741"/>
    </source>
</evidence>
<dbReference type="Pfam" id="PF00795">
    <property type="entry name" value="CN_hydrolase"/>
    <property type="match status" value="1"/>
</dbReference>
<dbReference type="PANTHER" id="PTHR23090:SF9">
    <property type="entry name" value="GLUTAMINE-DEPENDENT NAD(+) SYNTHETASE"/>
    <property type="match status" value="1"/>
</dbReference>
<dbReference type="Proteomes" id="UP000826725">
    <property type="component" value="Chromosome"/>
</dbReference>
<dbReference type="EC" id="6.3.5.1" evidence="7 8"/>
<feature type="binding site" evidence="7">
    <location>
        <begin position="295"/>
        <end position="302"/>
    </location>
    <ligand>
        <name>ATP</name>
        <dbReference type="ChEBI" id="CHEBI:30616"/>
    </ligand>
</feature>
<feature type="binding site" evidence="7">
    <location>
        <position position="191"/>
    </location>
    <ligand>
        <name>L-glutamine</name>
        <dbReference type="ChEBI" id="CHEBI:58359"/>
    </ligand>
</feature>
<comment type="caution">
    <text evidence="7">Lacks conserved residue(s) required for the propagation of feature annotation.</text>
</comment>
<dbReference type="GO" id="GO:0009435">
    <property type="term" value="P:NAD+ biosynthetic process"/>
    <property type="evidence" value="ECO:0007669"/>
    <property type="project" value="UniProtKB-UniRule"/>
</dbReference>
<keyword evidence="12" id="KW-1185">Reference proteome</keyword>
<keyword evidence="3 7" id="KW-0436">Ligase</keyword>
<dbReference type="InterPro" id="IPR003010">
    <property type="entry name" value="C-N_Hydrolase"/>
</dbReference>
<feature type="domain" description="CN hydrolase" evidence="10">
    <location>
        <begin position="1"/>
        <end position="256"/>
    </location>
</feature>
<name>A0A8D5FF49_9BACT</name>
<dbReference type="GO" id="GO:0008795">
    <property type="term" value="F:NAD+ synthase activity"/>
    <property type="evidence" value="ECO:0007669"/>
    <property type="project" value="UniProtKB-UniRule"/>
</dbReference>
<keyword evidence="5 7" id="KW-0067">ATP-binding</keyword>
<dbReference type="RefSeq" id="WP_228856629.1">
    <property type="nucleotide sequence ID" value="NZ_AP024086.1"/>
</dbReference>
<dbReference type="PIRSF" id="PIRSF006630">
    <property type="entry name" value="NADS_GAT"/>
    <property type="match status" value="1"/>
</dbReference>
<proteinExistence type="inferred from homology"/>
<evidence type="ECO:0000256" key="3">
    <source>
        <dbReference type="ARBA" id="ARBA00022598"/>
    </source>
</evidence>
<evidence type="ECO:0000256" key="6">
    <source>
        <dbReference type="ARBA" id="ARBA00023027"/>
    </source>
</evidence>
<comment type="pathway">
    <text evidence="1 7 8">Cofactor biosynthesis; NAD(+) biosynthesis; NAD(+) from deamido-NAD(+) (L-Gln route): step 1/1.</text>
</comment>
<keyword evidence="6 7" id="KW-0520">NAD</keyword>
<feature type="binding site" evidence="7">
    <location>
        <position position="185"/>
    </location>
    <ligand>
        <name>L-glutamine</name>
        <dbReference type="ChEBI" id="CHEBI:58359"/>
    </ligand>
</feature>
<comment type="similarity">
    <text evidence="2 7 8">In the C-terminal section; belongs to the NAD synthetase family.</text>
</comment>
<dbReference type="InterPro" id="IPR003694">
    <property type="entry name" value="NAD_synthase"/>
</dbReference>
<dbReference type="KEGG" id="dbk:DGMP_12000"/>
<dbReference type="InterPro" id="IPR014445">
    <property type="entry name" value="Gln-dep_NAD_synthase"/>
</dbReference>
<comment type="similarity">
    <text evidence="9">Belongs to the NAD synthetase family.</text>
</comment>
<evidence type="ECO:0000313" key="12">
    <source>
        <dbReference type="Proteomes" id="UP000826725"/>
    </source>
</evidence>
<protein>
    <recommendedName>
        <fullName evidence="7 8">Glutamine-dependent NAD(+) synthetase</fullName>
        <ecNumber evidence="7 8">6.3.5.1</ecNumber>
    </recommendedName>
    <alternativeName>
        <fullName evidence="7 8">NAD(+) synthase [glutamine-hydrolyzing]</fullName>
    </alternativeName>
</protein>
<reference evidence="11" key="1">
    <citation type="submission" date="2020-09" db="EMBL/GenBank/DDBJ databases">
        <title>Desulfogranum mesoprofundum gen. nov., sp. nov., a novel mesophilic, sulfate-reducing chemolithoautotroph isolated from a deep-sea hydrothermal vent chimney in the Suiyo Seamount.</title>
        <authorList>
            <person name="Hashimoto Y."/>
            <person name="Nakagawa S."/>
        </authorList>
    </citation>
    <scope>NUCLEOTIDE SEQUENCE</scope>
    <source>
        <strain evidence="11">KT2</strain>
    </source>
</reference>
<dbReference type="HAMAP" id="MF_02090">
    <property type="entry name" value="NadE_glutamine_dep"/>
    <property type="match status" value="1"/>
</dbReference>
<feature type="binding site" evidence="7">
    <location>
        <position position="407"/>
    </location>
    <ligand>
        <name>deamido-NAD(+)</name>
        <dbReference type="ChEBI" id="CHEBI:58437"/>
        <note>ligand shared between two neighboring subunits</note>
    </ligand>
</feature>
<evidence type="ECO:0000313" key="11">
    <source>
        <dbReference type="EMBL" id="BCL60507.1"/>
    </source>
</evidence>
<feature type="binding site" evidence="7">
    <location>
        <position position="402"/>
    </location>
    <ligand>
        <name>ATP</name>
        <dbReference type="ChEBI" id="CHEBI:30616"/>
    </ligand>
</feature>
<feature type="active site" description="Nucleophile; for glutaminase activity" evidence="7">
    <location>
        <position position="149"/>
    </location>
</feature>
<evidence type="ECO:0000256" key="9">
    <source>
        <dbReference type="RuleBase" id="RU003811"/>
    </source>
</evidence>
<dbReference type="CDD" id="cd07570">
    <property type="entry name" value="GAT_Gln-NAD-synth"/>
    <property type="match status" value="1"/>
</dbReference>
<dbReference type="EMBL" id="AP024086">
    <property type="protein sequence ID" value="BCL60507.1"/>
    <property type="molecule type" value="Genomic_DNA"/>
</dbReference>
<dbReference type="InterPro" id="IPR022310">
    <property type="entry name" value="NAD/GMP_synthase"/>
</dbReference>
<dbReference type="GO" id="GO:0004359">
    <property type="term" value="F:glutaminase activity"/>
    <property type="evidence" value="ECO:0007669"/>
    <property type="project" value="InterPro"/>
</dbReference>
<dbReference type="PANTHER" id="PTHR23090">
    <property type="entry name" value="NH 3 /GLUTAMINE-DEPENDENT NAD + SYNTHETASE"/>
    <property type="match status" value="1"/>
</dbReference>
<sequence>MKIGLVQINPVIGDFSGNCEKIKKWVDSAREKNCSLIIFPELVVSGYPPQDLLEREVFLQSYEQALQQLVQDLPPGPDVMLGCVERRGDGRGKPLYNSAVVIRDNKIIFRARKRLLPSYDVFDETRYFEQGPVSDIYEIHGHRFCVTICEDVWHHEVRDYSIRPVDDIIISDGARVDGVINISASPFQRDKEKLRKTLFAEICCTHNIPFFYCNQVGGQDSLIFDGRSHVLDSQGRTVAQAAGFREDMIVVDSSDWTGEMHEPAEMESVPSVYDALVLGVRDYVKKCGFSSVVLGLSGGIDSAVTAVIGVDALGSENVLGVAMPSLYSSDDSLEDALELVANLGCGFEKIPIDELFSTFKKNLSPLFAGFGEDVTEQNLQARIRGNLLMALSNKFNHLLLTTGNKSEMAVGYCTLYGDMSGGLAVISDVPKQLVYELAEYINRQKIRIPPRIITKPPTAELKPDQCDQDDLPPYEILDRILELHLEGGEGPDEITARGFDNDVVRDVLRRVRINEYKRKQAPMGLKVTSKAFGYGRRFPNVQNFQQ</sequence>
<feature type="binding site" evidence="7">
    <location>
        <position position="378"/>
    </location>
    <ligand>
        <name>deamido-NAD(+)</name>
        <dbReference type="ChEBI" id="CHEBI:58437"/>
        <note>ligand shared between two neighboring subunits</note>
    </ligand>
</feature>
<comment type="catalytic activity">
    <reaction evidence="7 8">
        <text>deamido-NAD(+) + L-glutamine + ATP + H2O = L-glutamate + AMP + diphosphate + NAD(+) + H(+)</text>
        <dbReference type="Rhea" id="RHEA:24384"/>
        <dbReference type="ChEBI" id="CHEBI:15377"/>
        <dbReference type="ChEBI" id="CHEBI:15378"/>
        <dbReference type="ChEBI" id="CHEBI:29985"/>
        <dbReference type="ChEBI" id="CHEBI:30616"/>
        <dbReference type="ChEBI" id="CHEBI:33019"/>
        <dbReference type="ChEBI" id="CHEBI:57540"/>
        <dbReference type="ChEBI" id="CHEBI:58359"/>
        <dbReference type="ChEBI" id="CHEBI:58437"/>
        <dbReference type="ChEBI" id="CHEBI:456215"/>
        <dbReference type="EC" id="6.3.5.1"/>
    </reaction>
</comment>
<evidence type="ECO:0000256" key="1">
    <source>
        <dbReference type="ARBA" id="ARBA00005188"/>
    </source>
</evidence>
<dbReference type="UniPathway" id="UPA00253">
    <property type="reaction ID" value="UER00334"/>
</dbReference>
<dbReference type="FunFam" id="3.40.50.620:FF:000106">
    <property type="entry name" value="Glutamine-dependent NAD(+) synthetase"/>
    <property type="match status" value="1"/>
</dbReference>